<dbReference type="STRING" id="290338.CKO_04367"/>
<dbReference type="KEGG" id="cko:CKO_04367"/>
<dbReference type="InterPro" id="IPR058244">
    <property type="entry name" value="EvgA"/>
</dbReference>
<protein>
    <recommendedName>
        <fullName evidence="9">DNA-binding transcriptional activator EvgA</fullName>
    </recommendedName>
</protein>
<keyword evidence="1 4" id="KW-0597">Phosphoprotein</keyword>
<evidence type="ECO:0000256" key="4">
    <source>
        <dbReference type="PROSITE-ProRule" id="PRU00169"/>
    </source>
</evidence>
<dbReference type="AlphaFoldDB" id="A8APL0"/>
<dbReference type="GO" id="GO:0000160">
    <property type="term" value="P:phosphorelay signal transduction system"/>
    <property type="evidence" value="ECO:0007669"/>
    <property type="project" value="InterPro"/>
</dbReference>
<dbReference type="PROSITE" id="PS50110">
    <property type="entry name" value="RESPONSE_REGULATORY"/>
    <property type="match status" value="1"/>
</dbReference>
<dbReference type="InterPro" id="IPR011006">
    <property type="entry name" value="CheY-like_superfamily"/>
</dbReference>
<evidence type="ECO:0000313" key="8">
    <source>
        <dbReference type="Proteomes" id="UP000008148"/>
    </source>
</evidence>
<dbReference type="InterPro" id="IPR001789">
    <property type="entry name" value="Sig_transdc_resp-reg_receiver"/>
</dbReference>
<sequence length="214" mass="23712">MTTFRMNMSKLRTAIIVDDHPLARLAIRGVLEKQRITVINEYEDGTTALEALTKTAADIVVVDVEIPGVNGVELVEKLRARQFTGVLIVVSAKNDRYYSKRCAQVGANAFISKKQDMENILAAINAAQNGYSYFPFFLEAPSVALTDAQRLESLSAQEMKVMGYMLNGLDNSQIGDAMHISSKTVSTYKTRLMEKLGCKSLIELLSFAHQNKLT</sequence>
<proteinExistence type="predicted"/>
<dbReference type="SUPFAM" id="SSF52172">
    <property type="entry name" value="CheY-like"/>
    <property type="match status" value="1"/>
</dbReference>
<dbReference type="InterPro" id="IPR058245">
    <property type="entry name" value="NreC/VraR/RcsB-like_REC"/>
</dbReference>
<dbReference type="InterPro" id="IPR000792">
    <property type="entry name" value="Tscrpt_reg_LuxR_C"/>
</dbReference>
<keyword evidence="3" id="KW-0238">DNA-binding</keyword>
<dbReference type="Gene3D" id="1.10.10.10">
    <property type="entry name" value="Winged helix-like DNA-binding domain superfamily/Winged helix DNA-binding domain"/>
    <property type="match status" value="1"/>
</dbReference>
<dbReference type="InterPro" id="IPR051015">
    <property type="entry name" value="EvgA-like"/>
</dbReference>
<dbReference type="PROSITE" id="PS50043">
    <property type="entry name" value="HTH_LUXR_2"/>
    <property type="match status" value="1"/>
</dbReference>
<dbReference type="PRINTS" id="PR00038">
    <property type="entry name" value="HTHLUXR"/>
</dbReference>
<gene>
    <name evidence="7" type="ordered locus">CKO_04367</name>
</gene>
<reference evidence="7 8" key="1">
    <citation type="submission" date="2007-08" db="EMBL/GenBank/DDBJ databases">
        <authorList>
            <consortium name="The Citrobacter koseri Genome Sequencing Project"/>
            <person name="McClelland M."/>
            <person name="Sanderson E.K."/>
            <person name="Porwollik S."/>
            <person name="Spieth J."/>
            <person name="Clifton W.S."/>
            <person name="Latreille P."/>
            <person name="Courtney L."/>
            <person name="Wang C."/>
            <person name="Pepin K."/>
            <person name="Bhonagiri V."/>
            <person name="Nash W."/>
            <person name="Johnson M."/>
            <person name="Thiruvilangam P."/>
            <person name="Wilson R."/>
        </authorList>
    </citation>
    <scope>NUCLEOTIDE SEQUENCE [LARGE SCALE GENOMIC DNA]</scope>
    <source>
        <strain evidence="8">ATCC BAA-895 / CDC 4225-83 / SGSC4696</strain>
    </source>
</reference>
<dbReference type="Gene3D" id="3.40.50.2300">
    <property type="match status" value="1"/>
</dbReference>
<dbReference type="InterPro" id="IPR016032">
    <property type="entry name" value="Sig_transdc_resp-reg_C-effctor"/>
</dbReference>
<dbReference type="Pfam" id="PF00072">
    <property type="entry name" value="Response_reg"/>
    <property type="match status" value="1"/>
</dbReference>
<evidence type="ECO:0000256" key="1">
    <source>
        <dbReference type="ARBA" id="ARBA00022553"/>
    </source>
</evidence>
<dbReference type="PANTHER" id="PTHR45566:SF2">
    <property type="entry name" value="NARL SUBFAMILY"/>
    <property type="match status" value="1"/>
</dbReference>
<evidence type="ECO:0000256" key="3">
    <source>
        <dbReference type="ARBA" id="ARBA00023125"/>
    </source>
</evidence>
<dbReference type="GO" id="GO:0006355">
    <property type="term" value="P:regulation of DNA-templated transcription"/>
    <property type="evidence" value="ECO:0007669"/>
    <property type="project" value="InterPro"/>
</dbReference>
<dbReference type="PANTHER" id="PTHR45566">
    <property type="entry name" value="HTH-TYPE TRANSCRIPTIONAL REGULATOR YHJB-RELATED"/>
    <property type="match status" value="1"/>
</dbReference>
<evidence type="ECO:0000259" key="6">
    <source>
        <dbReference type="PROSITE" id="PS50110"/>
    </source>
</evidence>
<dbReference type="InterPro" id="IPR036388">
    <property type="entry name" value="WH-like_DNA-bd_sf"/>
</dbReference>
<dbReference type="CDD" id="cd17535">
    <property type="entry name" value="REC_NarL-like"/>
    <property type="match status" value="1"/>
</dbReference>
<feature type="modified residue" description="4-aspartylphosphate" evidence="4">
    <location>
        <position position="63"/>
    </location>
</feature>
<evidence type="ECO:0000259" key="5">
    <source>
        <dbReference type="PROSITE" id="PS50043"/>
    </source>
</evidence>
<dbReference type="CDD" id="cd06170">
    <property type="entry name" value="LuxR_C_like"/>
    <property type="match status" value="1"/>
</dbReference>
<dbReference type="SUPFAM" id="SSF46894">
    <property type="entry name" value="C-terminal effector domain of the bipartite response regulators"/>
    <property type="match status" value="1"/>
</dbReference>
<dbReference type="SMART" id="SM00421">
    <property type="entry name" value="HTH_LUXR"/>
    <property type="match status" value="1"/>
</dbReference>
<name>A8APL0_CITK8</name>
<keyword evidence="8" id="KW-1185">Reference proteome</keyword>
<feature type="domain" description="HTH luxR-type" evidence="5">
    <location>
        <begin position="147"/>
        <end position="212"/>
    </location>
</feature>
<evidence type="ECO:0008006" key="9">
    <source>
        <dbReference type="Google" id="ProtNLM"/>
    </source>
</evidence>
<evidence type="ECO:0000313" key="7">
    <source>
        <dbReference type="EMBL" id="ABV15423.1"/>
    </source>
</evidence>
<keyword evidence="2" id="KW-0902">Two-component regulatory system</keyword>
<dbReference type="Pfam" id="PF00196">
    <property type="entry name" value="GerE"/>
    <property type="match status" value="1"/>
</dbReference>
<dbReference type="SMART" id="SM00448">
    <property type="entry name" value="REC"/>
    <property type="match status" value="1"/>
</dbReference>
<dbReference type="Proteomes" id="UP000008148">
    <property type="component" value="Chromosome"/>
</dbReference>
<dbReference type="PROSITE" id="PS00622">
    <property type="entry name" value="HTH_LUXR_1"/>
    <property type="match status" value="1"/>
</dbReference>
<dbReference type="GO" id="GO:0003677">
    <property type="term" value="F:DNA binding"/>
    <property type="evidence" value="ECO:0007669"/>
    <property type="project" value="UniProtKB-KW"/>
</dbReference>
<accession>A8APL0</accession>
<organism evidence="7 8">
    <name type="scientific">Citrobacter koseri (strain ATCC BAA-895 / CDC 4225-83 / SGSC4696)</name>
    <dbReference type="NCBI Taxonomy" id="290338"/>
    <lineage>
        <taxon>Bacteria</taxon>
        <taxon>Pseudomonadati</taxon>
        <taxon>Pseudomonadota</taxon>
        <taxon>Gammaproteobacteria</taxon>
        <taxon>Enterobacterales</taxon>
        <taxon>Enterobacteriaceae</taxon>
        <taxon>Citrobacter</taxon>
    </lineage>
</organism>
<feature type="domain" description="Response regulatory" evidence="6">
    <location>
        <begin position="13"/>
        <end position="128"/>
    </location>
</feature>
<dbReference type="NCBIfam" id="NF007419">
    <property type="entry name" value="PRK09958.1"/>
    <property type="match status" value="1"/>
</dbReference>
<dbReference type="EMBL" id="CP000822">
    <property type="protein sequence ID" value="ABV15423.1"/>
    <property type="molecule type" value="Genomic_DNA"/>
</dbReference>
<evidence type="ECO:0000256" key="2">
    <source>
        <dbReference type="ARBA" id="ARBA00023012"/>
    </source>
</evidence>
<dbReference type="HOGENOM" id="CLU_000445_90_1_6"/>